<comment type="cofactor">
    <cofactor evidence="1">
        <name>[3Fe-4S] cluster</name>
        <dbReference type="ChEBI" id="CHEBI:21137"/>
    </cofactor>
</comment>
<sequence>MTGRTGRPTAPTDPHGATAMKITLDADKCCAAGQCVLIAPEVFDQRDEDGVVVLLDAAPPAEQHTAVREAAAICPAAVIEVQE</sequence>
<dbReference type="Proteomes" id="UP000288351">
    <property type="component" value="Unassembled WGS sequence"/>
</dbReference>
<evidence type="ECO:0000256" key="1">
    <source>
        <dbReference type="ARBA" id="ARBA00001927"/>
    </source>
</evidence>
<dbReference type="eggNOG" id="COG1141">
    <property type="taxonomic scope" value="Bacteria"/>
</dbReference>
<evidence type="ECO:0000256" key="6">
    <source>
        <dbReference type="ARBA" id="ARBA00023014"/>
    </source>
</evidence>
<name>A0A059WC17_STRNR</name>
<keyword evidence="4 8" id="KW-0249">Electron transport</keyword>
<accession>A0A059WC17</accession>
<protein>
    <recommendedName>
        <fullName evidence="8">Ferredoxin</fullName>
    </recommendedName>
</protein>
<dbReference type="GO" id="GO:0009055">
    <property type="term" value="F:electron transfer activity"/>
    <property type="evidence" value="ECO:0007669"/>
    <property type="project" value="UniProtKB-UniRule"/>
</dbReference>
<dbReference type="EMBL" id="BHXC01000007">
    <property type="protein sequence ID" value="GCB95016.1"/>
    <property type="molecule type" value="Genomic_DNA"/>
</dbReference>
<evidence type="ECO:0000256" key="5">
    <source>
        <dbReference type="ARBA" id="ARBA00023004"/>
    </source>
</evidence>
<keyword evidence="5 8" id="KW-0408">Iron</keyword>
<gene>
    <name evidence="9" type="ORF">SALB_07819</name>
</gene>
<comment type="caution">
    <text evidence="9">The sequence shown here is derived from an EMBL/GenBank/DDBJ whole genome shotgun (WGS) entry which is preliminary data.</text>
</comment>
<dbReference type="GO" id="GO:0051538">
    <property type="term" value="F:3 iron, 4 sulfur cluster binding"/>
    <property type="evidence" value="ECO:0007669"/>
    <property type="project" value="UniProtKB-KW"/>
</dbReference>
<evidence type="ECO:0000313" key="10">
    <source>
        <dbReference type="Proteomes" id="UP000288351"/>
    </source>
</evidence>
<dbReference type="SUPFAM" id="SSF54862">
    <property type="entry name" value="4Fe-4S ferredoxins"/>
    <property type="match status" value="1"/>
</dbReference>
<dbReference type="InterPro" id="IPR001080">
    <property type="entry name" value="3Fe4S_ferredoxin"/>
</dbReference>
<evidence type="ECO:0000256" key="3">
    <source>
        <dbReference type="ARBA" id="ARBA00022723"/>
    </source>
</evidence>
<evidence type="ECO:0000313" key="9">
    <source>
        <dbReference type="EMBL" id="GCB95016.1"/>
    </source>
</evidence>
<keyword evidence="2 8" id="KW-0813">Transport</keyword>
<dbReference type="PANTHER" id="PTHR36923">
    <property type="entry name" value="FERREDOXIN"/>
    <property type="match status" value="1"/>
</dbReference>
<evidence type="ECO:0000256" key="4">
    <source>
        <dbReference type="ARBA" id="ARBA00022982"/>
    </source>
</evidence>
<organism evidence="9 10">
    <name type="scientific">Streptomyces noursei</name>
    <name type="common">Streptomyces albulus</name>
    <dbReference type="NCBI Taxonomy" id="1971"/>
    <lineage>
        <taxon>Bacteria</taxon>
        <taxon>Bacillati</taxon>
        <taxon>Actinomycetota</taxon>
        <taxon>Actinomycetes</taxon>
        <taxon>Kitasatosporales</taxon>
        <taxon>Streptomycetaceae</taxon>
        <taxon>Streptomyces</taxon>
    </lineage>
</organism>
<dbReference type="Pfam" id="PF13370">
    <property type="entry name" value="Fer4_13"/>
    <property type="match status" value="1"/>
</dbReference>
<dbReference type="GO" id="GO:0005506">
    <property type="term" value="F:iron ion binding"/>
    <property type="evidence" value="ECO:0007669"/>
    <property type="project" value="UniProtKB-UniRule"/>
</dbReference>
<dbReference type="InterPro" id="IPR051269">
    <property type="entry name" value="Fe-S_cluster_ET"/>
</dbReference>
<comment type="function">
    <text evidence="8">Ferredoxins are iron-sulfur proteins that transfer electrons in a wide variety of metabolic reactions.</text>
</comment>
<evidence type="ECO:0000256" key="2">
    <source>
        <dbReference type="ARBA" id="ARBA00022448"/>
    </source>
</evidence>
<proteinExistence type="predicted"/>
<keyword evidence="7" id="KW-0003">3Fe-4S</keyword>
<dbReference type="STRING" id="68570.DC74_6858"/>
<evidence type="ECO:0000256" key="7">
    <source>
        <dbReference type="ARBA" id="ARBA00023291"/>
    </source>
</evidence>
<keyword evidence="6 8" id="KW-0411">Iron-sulfur</keyword>
<dbReference type="AlphaFoldDB" id="A0A059WC17"/>
<keyword evidence="3 8" id="KW-0479">Metal-binding</keyword>
<dbReference type="PANTHER" id="PTHR36923:SF3">
    <property type="entry name" value="FERREDOXIN"/>
    <property type="match status" value="1"/>
</dbReference>
<evidence type="ECO:0000256" key="8">
    <source>
        <dbReference type="RuleBase" id="RU368020"/>
    </source>
</evidence>
<dbReference type="PRINTS" id="PR00352">
    <property type="entry name" value="3FE4SFRDOXIN"/>
</dbReference>
<reference evidence="9 10" key="1">
    <citation type="journal article" date="2019" name="Microbiol. Resour. Announc.">
        <title>Draft Genome Sequence of the Most Traditional epsilon-Poly-l-Lysine Producer, Streptomyces albulus NBRC14147.</title>
        <authorList>
            <person name="Yamanaka K."/>
            <person name="Hamano Y."/>
        </authorList>
    </citation>
    <scope>NUCLEOTIDE SEQUENCE [LARGE SCALE GENOMIC DNA]</scope>
    <source>
        <strain evidence="9 10">NBRC 14147</strain>
    </source>
</reference>
<dbReference type="Gene3D" id="3.30.70.20">
    <property type="match status" value="1"/>
</dbReference>